<sequence length="129" mass="14274">MPKIGPFIAGMVALTLGVAPAFASPAGVWDLESKDTRFELALCGDGSQLCGKLVWLSDVDYNEQYKPYLGKLMANGLRQVKPRVWKGQMSLFGYSMSGTITERSADHLTLNGCAFLVVCKTYEMYRHKD</sequence>
<organism evidence="2 3">
    <name type="scientific">Devosia oryzisoli</name>
    <dbReference type="NCBI Taxonomy" id="2774138"/>
    <lineage>
        <taxon>Bacteria</taxon>
        <taxon>Pseudomonadati</taxon>
        <taxon>Pseudomonadota</taxon>
        <taxon>Alphaproteobacteria</taxon>
        <taxon>Hyphomicrobiales</taxon>
        <taxon>Devosiaceae</taxon>
        <taxon>Devosia</taxon>
    </lineage>
</organism>
<comment type="caution">
    <text evidence="2">The sequence shown here is derived from an EMBL/GenBank/DDBJ whole genome shotgun (WGS) entry which is preliminary data.</text>
</comment>
<dbReference type="EMBL" id="JACYFU010000001">
    <property type="protein sequence ID" value="MBD8063998.1"/>
    <property type="molecule type" value="Genomic_DNA"/>
</dbReference>
<keyword evidence="3" id="KW-1185">Reference proteome</keyword>
<reference evidence="2" key="1">
    <citation type="submission" date="2020-09" db="EMBL/GenBank/DDBJ databases">
        <title>Genome seq and assembly of Devosia sp.</title>
        <authorList>
            <person name="Chhetri G."/>
        </authorList>
    </citation>
    <scope>NUCLEOTIDE SEQUENCE</scope>
    <source>
        <strain evidence="2">PTR5</strain>
    </source>
</reference>
<gene>
    <name evidence="2" type="ORF">IC608_00725</name>
</gene>
<dbReference type="AlphaFoldDB" id="A0A927FSL9"/>
<accession>A0A927FSL9</accession>
<dbReference type="RefSeq" id="WP_191772121.1">
    <property type="nucleotide sequence ID" value="NZ_JACYFU010000001.1"/>
</dbReference>
<dbReference type="Proteomes" id="UP000654108">
    <property type="component" value="Unassembled WGS sequence"/>
</dbReference>
<feature type="chain" id="PRO_5037687673" evidence="1">
    <location>
        <begin position="24"/>
        <end position="129"/>
    </location>
</feature>
<evidence type="ECO:0000313" key="3">
    <source>
        <dbReference type="Proteomes" id="UP000654108"/>
    </source>
</evidence>
<keyword evidence="1" id="KW-0732">Signal</keyword>
<name>A0A927FSL9_9HYPH</name>
<evidence type="ECO:0000313" key="2">
    <source>
        <dbReference type="EMBL" id="MBD8063998.1"/>
    </source>
</evidence>
<proteinExistence type="predicted"/>
<feature type="signal peptide" evidence="1">
    <location>
        <begin position="1"/>
        <end position="23"/>
    </location>
</feature>
<protein>
    <submittedName>
        <fullName evidence="2">DUF2147 domain-containing protein</fullName>
    </submittedName>
</protein>
<evidence type="ECO:0000256" key="1">
    <source>
        <dbReference type="SAM" id="SignalP"/>
    </source>
</evidence>